<feature type="region of interest" description="Disordered" evidence="1">
    <location>
        <begin position="136"/>
        <end position="169"/>
    </location>
</feature>
<dbReference type="GeneID" id="28948800"/>
<dbReference type="EMBL" id="DS231704">
    <property type="protein sequence ID" value="KNB06275.1"/>
    <property type="molecule type" value="Genomic_DNA"/>
</dbReference>
<dbReference type="VEuPathDB" id="FungiDB:FOXG_07040"/>
<evidence type="ECO:0000313" key="2">
    <source>
        <dbReference type="EMBL" id="KNB06275.1"/>
    </source>
</evidence>
<reference evidence="2" key="1">
    <citation type="submission" date="2007-04" db="EMBL/GenBank/DDBJ databases">
        <authorList>
            <consortium name="The Broad Institute Genome Sequencing Platform"/>
            <person name="Birren B."/>
            <person name="Lander E."/>
            <person name="Galagan J."/>
            <person name="Nusbaum C."/>
            <person name="Devon K."/>
            <person name="Ma L.-J."/>
            <person name="Jaffe D."/>
            <person name="Butler J."/>
            <person name="Alvarez P."/>
            <person name="Gnerre S."/>
            <person name="Grabherr M."/>
            <person name="Kleber M."/>
            <person name="Mauceli E."/>
            <person name="Brockman W."/>
            <person name="MacCallum I.A."/>
            <person name="Young S."/>
            <person name="LaButti K."/>
            <person name="DeCaprio D."/>
            <person name="Crawford M."/>
            <person name="Koehrsen M."/>
            <person name="Engels R."/>
            <person name="Montgomery P."/>
            <person name="Pearson M."/>
            <person name="Howarth C."/>
            <person name="Larson L."/>
            <person name="White J."/>
            <person name="O'Leary S."/>
            <person name="Kodira C."/>
            <person name="Zeng Q."/>
            <person name="Yandava C."/>
            <person name="Alvarado L."/>
            <person name="Kistler C."/>
            <person name="Shim W.-B."/>
            <person name="Kang S."/>
            <person name="Woloshuk C."/>
        </authorList>
    </citation>
    <scope>NUCLEOTIDE SEQUENCE</scope>
    <source>
        <strain evidence="2">4287</strain>
    </source>
</reference>
<protein>
    <submittedName>
        <fullName evidence="2">Uncharacterized protein</fullName>
    </submittedName>
</protein>
<organism evidence="2 3">
    <name type="scientific">Fusarium oxysporum f. sp. lycopersici (strain 4287 / CBS 123668 / FGSC 9935 / NRRL 34936)</name>
    <name type="common">Fusarium vascular wilt of tomato</name>
    <dbReference type="NCBI Taxonomy" id="426428"/>
    <lineage>
        <taxon>Eukaryota</taxon>
        <taxon>Fungi</taxon>
        <taxon>Dikarya</taxon>
        <taxon>Ascomycota</taxon>
        <taxon>Pezizomycotina</taxon>
        <taxon>Sordariomycetes</taxon>
        <taxon>Hypocreomycetidae</taxon>
        <taxon>Hypocreales</taxon>
        <taxon>Nectriaceae</taxon>
        <taxon>Fusarium</taxon>
        <taxon>Fusarium oxysporum species complex</taxon>
    </lineage>
</organism>
<feature type="compositionally biased region" description="Basic and acidic residues" evidence="1">
    <location>
        <begin position="155"/>
        <end position="169"/>
    </location>
</feature>
<dbReference type="KEGG" id="fox:FOXG_07040"/>
<feature type="region of interest" description="Disordered" evidence="1">
    <location>
        <begin position="85"/>
        <end position="104"/>
    </location>
</feature>
<sequence length="169" mass="19004">MDPFADLPVNTSQEALFSQLEYINCGSSLSSLPCELLLTLGSSMDGFNLICLRLYNPTNTGAVQIGNVDLVSKFHDLESQLAQATKDKQELSEKVASGERQNERLLRKLSKAARDKQAMSEKVESHELEIERLSRELAEKDKVHKRDSKPLSTELSEKHKKIESAMERI</sequence>
<reference evidence="2" key="2">
    <citation type="journal article" date="2010" name="Nature">
        <title>Comparative genomics reveals mobile pathogenicity chromosomes in Fusarium.</title>
        <authorList>
            <person name="Ma L.J."/>
            <person name="van der Does H.C."/>
            <person name="Borkovich K.A."/>
            <person name="Coleman J.J."/>
            <person name="Daboussi M.J."/>
            <person name="Di Pietro A."/>
            <person name="Dufresne M."/>
            <person name="Freitag M."/>
            <person name="Grabherr M."/>
            <person name="Henrissat B."/>
            <person name="Houterman P.M."/>
            <person name="Kang S."/>
            <person name="Shim W.B."/>
            <person name="Woloshuk C."/>
            <person name="Xie X."/>
            <person name="Xu J.R."/>
            <person name="Antoniw J."/>
            <person name="Baker S.E."/>
            <person name="Bluhm B.H."/>
            <person name="Breakspear A."/>
            <person name="Brown D.W."/>
            <person name="Butchko R.A."/>
            <person name="Chapman S."/>
            <person name="Coulson R."/>
            <person name="Coutinho P.M."/>
            <person name="Danchin E.G."/>
            <person name="Diener A."/>
            <person name="Gale L.R."/>
            <person name="Gardiner D.M."/>
            <person name="Goff S."/>
            <person name="Hammond-Kosack K.E."/>
            <person name="Hilburn K."/>
            <person name="Hua-Van A."/>
            <person name="Jonkers W."/>
            <person name="Kazan K."/>
            <person name="Kodira C.D."/>
            <person name="Koehrsen M."/>
            <person name="Kumar L."/>
            <person name="Lee Y.H."/>
            <person name="Li L."/>
            <person name="Manners J.M."/>
            <person name="Miranda-Saavedra D."/>
            <person name="Mukherjee M."/>
            <person name="Park G."/>
            <person name="Park J."/>
            <person name="Park S.Y."/>
            <person name="Proctor R.H."/>
            <person name="Regev A."/>
            <person name="Ruiz-Roldan M.C."/>
            <person name="Sain D."/>
            <person name="Sakthikumar S."/>
            <person name="Sykes S."/>
            <person name="Schwartz D.C."/>
            <person name="Turgeon B.G."/>
            <person name="Wapinski I."/>
            <person name="Yoder O."/>
            <person name="Young S."/>
            <person name="Zeng Q."/>
            <person name="Zhou S."/>
            <person name="Galagan J."/>
            <person name="Cuomo C.A."/>
            <person name="Kistler H.C."/>
            <person name="Rep M."/>
        </authorList>
    </citation>
    <scope>NUCLEOTIDE SEQUENCE [LARGE SCALE GENOMIC DNA]</scope>
    <source>
        <strain evidence="2">4287</strain>
    </source>
</reference>
<proteinExistence type="predicted"/>
<dbReference type="RefSeq" id="XP_018244320.1">
    <property type="nucleotide sequence ID" value="XM_018385675.1"/>
</dbReference>
<accession>A0A0J9V4W2</accession>
<dbReference type="AlphaFoldDB" id="A0A0J9V4W2"/>
<name>A0A0J9V4W2_FUSO4</name>
<gene>
    <name evidence="2" type="ORF">FOXG_07040</name>
</gene>
<evidence type="ECO:0000256" key="1">
    <source>
        <dbReference type="SAM" id="MobiDB-lite"/>
    </source>
</evidence>
<dbReference type="Proteomes" id="UP000009097">
    <property type="component" value="Unassembled WGS sequence"/>
</dbReference>
<evidence type="ECO:0000313" key="3">
    <source>
        <dbReference type="Proteomes" id="UP000009097"/>
    </source>
</evidence>